<keyword evidence="3" id="KW-1185">Reference proteome</keyword>
<evidence type="ECO:0000313" key="2">
    <source>
        <dbReference type="EMBL" id="KFM21778.1"/>
    </source>
</evidence>
<comment type="caution">
    <text evidence="2">The sequence shown here is derived from an EMBL/GenBank/DDBJ whole genome shotgun (WGS) entry which is preliminary data.</text>
</comment>
<dbReference type="PANTHER" id="PTHR40082:SF1">
    <property type="entry name" value="BLR5956 PROTEIN"/>
    <property type="match status" value="1"/>
</dbReference>
<protein>
    <submittedName>
        <fullName evidence="2">Putative uroporphyrinogen-III synthase protein</fullName>
        <ecNumber evidence="2">4.2.1.75</ecNumber>
    </submittedName>
</protein>
<dbReference type="AlphaFoldDB" id="A0A087S7S4"/>
<proteinExistence type="predicted"/>
<dbReference type="CDD" id="cd06578">
    <property type="entry name" value="HemD"/>
    <property type="match status" value="1"/>
</dbReference>
<dbReference type="EMBL" id="JOTA01000011">
    <property type="protein sequence ID" value="KFM21778.1"/>
    <property type="molecule type" value="Genomic_DNA"/>
</dbReference>
<accession>A0A087S7S4</accession>
<name>A0A087S7S4_9ARCH</name>
<dbReference type="GO" id="GO:0006780">
    <property type="term" value="P:uroporphyrinogen III biosynthetic process"/>
    <property type="evidence" value="ECO:0007669"/>
    <property type="project" value="InterPro"/>
</dbReference>
<dbReference type="GO" id="GO:0004852">
    <property type="term" value="F:uroporphyrinogen-III synthase activity"/>
    <property type="evidence" value="ECO:0007669"/>
    <property type="project" value="UniProtKB-EC"/>
</dbReference>
<evidence type="ECO:0000313" key="3">
    <source>
        <dbReference type="Proteomes" id="UP000029384"/>
    </source>
</evidence>
<feature type="domain" description="Tetrapyrrole biosynthesis uroporphyrinogen III synthase" evidence="1">
    <location>
        <begin position="19"/>
        <end position="125"/>
    </location>
</feature>
<dbReference type="InterPro" id="IPR036108">
    <property type="entry name" value="4pyrrol_syn_uPrphyn_synt_sf"/>
</dbReference>
<dbReference type="SUPFAM" id="SSF69618">
    <property type="entry name" value="HemD-like"/>
    <property type="match status" value="1"/>
</dbReference>
<sequence>MLDGKTIAITRSRDDAAEFISLAEQNNATPIALPTIELVSKGEKIVDEFLDSVKTYNPDYSVFMSSKAVKLLFDTAKESGKLETLQLAIANTIVISVGPKTTIALEAQGIKVNHQPEKIFSSVGVGE</sequence>
<reference evidence="2 3" key="1">
    <citation type="submission" date="2014-06" db="EMBL/GenBank/DDBJ databases">
        <authorList>
            <person name="Ngugi D.K."/>
            <person name="Blom J."/>
            <person name="Alam I."/>
            <person name="Rashid M."/>
            <person name="Baalawi W."/>
            <person name="Zhang G."/>
            <person name="Hikmawan T."/>
            <person name="Guan Y."/>
            <person name="Antunes A."/>
            <person name="Siam R."/>
            <person name="El-Dorry H."/>
            <person name="Bajic V."/>
            <person name="Stingl U."/>
        </authorList>
    </citation>
    <scope>NUCLEOTIDE SEQUENCE [LARGE SCALE GENOMIC DNA]</scope>
    <source>
        <strain evidence="2">SCGC AAA799-B03</strain>
    </source>
</reference>
<gene>
    <name evidence="2" type="primary">hemD</name>
    <name evidence="2" type="ORF">AAA799B03_00662</name>
</gene>
<organism evidence="2 3">
    <name type="scientific">Marine Group I thaumarchaeote SCGC AAA799-B03</name>
    <dbReference type="NCBI Taxonomy" id="1502289"/>
    <lineage>
        <taxon>Archaea</taxon>
        <taxon>Nitrososphaerota</taxon>
        <taxon>Marine Group I</taxon>
    </lineage>
</organism>
<dbReference type="Proteomes" id="UP000029384">
    <property type="component" value="Unassembled WGS sequence"/>
</dbReference>
<feature type="non-terminal residue" evidence="2">
    <location>
        <position position="127"/>
    </location>
</feature>
<dbReference type="InterPro" id="IPR039793">
    <property type="entry name" value="UROS/Hem4"/>
</dbReference>
<dbReference type="PANTHER" id="PTHR40082">
    <property type="entry name" value="BLR5956 PROTEIN"/>
    <property type="match status" value="1"/>
</dbReference>
<dbReference type="Gene3D" id="3.40.50.10090">
    <property type="match status" value="1"/>
</dbReference>
<keyword evidence="2" id="KW-0456">Lyase</keyword>
<dbReference type="InterPro" id="IPR003754">
    <property type="entry name" value="4pyrrol_synth_uPrphyn_synth"/>
</dbReference>
<dbReference type="Pfam" id="PF02602">
    <property type="entry name" value="HEM4"/>
    <property type="match status" value="1"/>
</dbReference>
<dbReference type="EC" id="4.2.1.75" evidence="2"/>
<evidence type="ECO:0000259" key="1">
    <source>
        <dbReference type="Pfam" id="PF02602"/>
    </source>
</evidence>